<evidence type="ECO:0000313" key="1">
    <source>
        <dbReference type="EMBL" id="VDD21663.1"/>
    </source>
</evidence>
<proteinExistence type="predicted"/>
<gene>
    <name evidence="1" type="ORF">BOLC2T07927H</name>
</gene>
<accession>A0A3P6CSZ2</accession>
<name>A0A3P6CSZ2_BRAOL</name>
<dbReference type="EMBL" id="LR031874">
    <property type="protein sequence ID" value="VDD21663.1"/>
    <property type="molecule type" value="Genomic_DNA"/>
</dbReference>
<dbReference type="AlphaFoldDB" id="A0A3P6CSZ2"/>
<organism evidence="1">
    <name type="scientific">Brassica oleracea</name>
    <name type="common">Wild cabbage</name>
    <dbReference type="NCBI Taxonomy" id="3712"/>
    <lineage>
        <taxon>Eukaryota</taxon>
        <taxon>Viridiplantae</taxon>
        <taxon>Streptophyta</taxon>
        <taxon>Embryophyta</taxon>
        <taxon>Tracheophyta</taxon>
        <taxon>Spermatophyta</taxon>
        <taxon>Magnoliopsida</taxon>
        <taxon>eudicotyledons</taxon>
        <taxon>Gunneridae</taxon>
        <taxon>Pentapetalae</taxon>
        <taxon>rosids</taxon>
        <taxon>malvids</taxon>
        <taxon>Brassicales</taxon>
        <taxon>Brassicaceae</taxon>
        <taxon>Brassiceae</taxon>
        <taxon>Brassica</taxon>
    </lineage>
</organism>
<protein>
    <submittedName>
        <fullName evidence="1">Uncharacterized protein</fullName>
    </submittedName>
</protein>
<reference evidence="1" key="1">
    <citation type="submission" date="2018-11" db="EMBL/GenBank/DDBJ databases">
        <authorList>
            <consortium name="Genoscope - CEA"/>
            <person name="William W."/>
        </authorList>
    </citation>
    <scope>NUCLEOTIDE SEQUENCE</scope>
</reference>
<sequence>MKYYQDTSDLYCTVVKRRIPTGRRLHQLRRRRLTPLRLQILETRKRKLREFVSGRVLDIRVFSAQAAESWRIVTLKKFRFDNLEPASVKSMVFEYTINSKIET</sequence>